<keyword evidence="1" id="KW-1133">Transmembrane helix</keyword>
<evidence type="ECO:0000313" key="2">
    <source>
        <dbReference type="EMBL" id="GBN81220.1"/>
    </source>
</evidence>
<protein>
    <submittedName>
        <fullName evidence="2">Uncharacterized protein</fullName>
    </submittedName>
</protein>
<gene>
    <name evidence="2" type="ORF">AVEN_116558_1</name>
</gene>
<dbReference type="EMBL" id="BGPR01019185">
    <property type="protein sequence ID" value="GBN81220.1"/>
    <property type="molecule type" value="Genomic_DNA"/>
</dbReference>
<organism evidence="2 3">
    <name type="scientific">Araneus ventricosus</name>
    <name type="common">Orbweaver spider</name>
    <name type="synonym">Epeira ventricosa</name>
    <dbReference type="NCBI Taxonomy" id="182803"/>
    <lineage>
        <taxon>Eukaryota</taxon>
        <taxon>Metazoa</taxon>
        <taxon>Ecdysozoa</taxon>
        <taxon>Arthropoda</taxon>
        <taxon>Chelicerata</taxon>
        <taxon>Arachnida</taxon>
        <taxon>Araneae</taxon>
        <taxon>Araneomorphae</taxon>
        <taxon>Entelegynae</taxon>
        <taxon>Araneoidea</taxon>
        <taxon>Araneidae</taxon>
        <taxon>Araneus</taxon>
    </lineage>
</organism>
<dbReference type="AlphaFoldDB" id="A0A4Y2S1X1"/>
<keyword evidence="3" id="KW-1185">Reference proteome</keyword>
<keyword evidence="1" id="KW-0472">Membrane</keyword>
<evidence type="ECO:0000313" key="3">
    <source>
        <dbReference type="Proteomes" id="UP000499080"/>
    </source>
</evidence>
<comment type="caution">
    <text evidence="2">The sequence shown here is derived from an EMBL/GenBank/DDBJ whole genome shotgun (WGS) entry which is preliminary data.</text>
</comment>
<accession>A0A4Y2S1X1</accession>
<sequence length="127" mass="14306">MLRTFAVSSPARNCLFFDLLYKWDEESRSSARKEFSPTSGPIKLIAFIFFTLPEERGGGEMSRWSCVFFFLSALLAAFLLFFCRGGGRCVGLCVDNEGSESVLMWCSEERESEAQGSYGWEVVFAFG</sequence>
<keyword evidence="1" id="KW-0812">Transmembrane</keyword>
<name>A0A4Y2S1X1_ARAVE</name>
<reference evidence="2 3" key="1">
    <citation type="journal article" date="2019" name="Sci. Rep.">
        <title>Orb-weaving spider Araneus ventricosus genome elucidates the spidroin gene catalogue.</title>
        <authorList>
            <person name="Kono N."/>
            <person name="Nakamura H."/>
            <person name="Ohtoshi R."/>
            <person name="Moran D.A.P."/>
            <person name="Shinohara A."/>
            <person name="Yoshida Y."/>
            <person name="Fujiwara M."/>
            <person name="Mori M."/>
            <person name="Tomita M."/>
            <person name="Arakawa K."/>
        </authorList>
    </citation>
    <scope>NUCLEOTIDE SEQUENCE [LARGE SCALE GENOMIC DNA]</scope>
</reference>
<proteinExistence type="predicted"/>
<dbReference type="Proteomes" id="UP000499080">
    <property type="component" value="Unassembled WGS sequence"/>
</dbReference>
<evidence type="ECO:0000256" key="1">
    <source>
        <dbReference type="SAM" id="Phobius"/>
    </source>
</evidence>
<feature type="transmembrane region" description="Helical" evidence="1">
    <location>
        <begin position="61"/>
        <end position="82"/>
    </location>
</feature>